<name>A0A485LE80_9STRA</name>
<evidence type="ECO:0000313" key="7">
    <source>
        <dbReference type="Proteomes" id="UP000332933"/>
    </source>
</evidence>
<dbReference type="AlphaFoldDB" id="A0A485LE80"/>
<dbReference type="GO" id="GO:0006508">
    <property type="term" value="P:proteolysis"/>
    <property type="evidence" value="ECO:0007669"/>
    <property type="project" value="InterPro"/>
</dbReference>
<organism evidence="6 7">
    <name type="scientific">Aphanomyces stellatus</name>
    <dbReference type="NCBI Taxonomy" id="120398"/>
    <lineage>
        <taxon>Eukaryota</taxon>
        <taxon>Sar</taxon>
        <taxon>Stramenopiles</taxon>
        <taxon>Oomycota</taxon>
        <taxon>Saprolegniomycetes</taxon>
        <taxon>Saprolegniales</taxon>
        <taxon>Verrucalvaceae</taxon>
        <taxon>Aphanomyces</taxon>
    </lineage>
</organism>
<sequence>MKYTASIVAFAVTAALSLFGGAVHAAPNGTCAAIEENTDYAGNDIKTTYRASADLCCGDCANTVGCTVYVWAPDGRCLLKSAAANKGTAAGARAAKLVLPAGTCAPTQANTDLPGNDLGDPIQADTTDLCCTACAANPACQAYVWVLRDNVGTCLLKNAKGSPSAYPGATAAFLSTSTPIVAPTPAPTPTNSSPSLQCAPVLENTDFPGNDLGNPLALATLDLCCSACSSTPGCAAFIWVMRDVGMCILKSVKGPAYPSPGARASYLVAPPTPSACPTVENDVDYAGNDIISVARANHADCCAVCQTTPGCSLYVWGAGTCYLKSKKGDKSAAPGARAAVLPVTVGSNTLTKVQSAVFGAYPFPQTAYSFVAGGQWIDQDTLAVVKAQVETFIATSLAANLSHGQAEVPMFTLEASLGINAYINVTSAGECAALTAAYKQNFFTYDPTNLYCLVNVNTPDSTLAMLSATGETTLFPQSLDDAYKGKTTANVVSTAACVKLCQAQVGCAGVVYAATSKSCTVYQPKASNFAKLSAGWVFQPVVAVDIGAVQFSSMAMATLPRAYIMDMLPGIASTAACATSSSQKKFTLFSYNSATKACNFYKPSTSSTKALSLVNTPVAPVALSGTFGTDVVSTAVTASTALDCSKLCLPSQKNCFASVFDASKKTCATLQAGFDAATTLGWIVPPTLLPTAMASVTQVDFYVTAHQDDHELFMSANVYDSLKTKTTKSVFVYMSSGDAGQTDGWYQARETGTLAATKTWINLFGLYAPTAKKETVTLSGHRLQKISIGNAVHYFFRLSEANLGSVLTANTPQAPMDQPGETYANADAVKAVLKAIVVAEATKVTKVTASFNEYLQNPGGDHVLHVATGRLTGELLSTDPLFSACVSQTPFFGYQHWLDTVNEKDPALTAQRAMWLQLGVGIYSQYTARNDLWSEHSPALGRVYPGSTKLQSTPCKF</sequence>
<dbReference type="CDD" id="cd01100">
    <property type="entry name" value="APPLE_Factor_XI_like"/>
    <property type="match status" value="4"/>
</dbReference>
<evidence type="ECO:0000313" key="5">
    <source>
        <dbReference type="EMBL" id="KAF0689169.1"/>
    </source>
</evidence>
<feature type="signal peptide" evidence="3">
    <location>
        <begin position="1"/>
        <end position="25"/>
    </location>
</feature>
<evidence type="ECO:0000313" key="6">
    <source>
        <dbReference type="EMBL" id="VFT96055.1"/>
    </source>
</evidence>
<accession>A0A485LE80</accession>
<evidence type="ECO:0000259" key="4">
    <source>
        <dbReference type="PROSITE" id="PS50948"/>
    </source>
</evidence>
<dbReference type="PROSITE" id="PS50948">
    <property type="entry name" value="PAN"/>
    <property type="match status" value="1"/>
</dbReference>
<keyword evidence="1" id="KW-0677">Repeat</keyword>
<gene>
    <name evidence="6" type="primary">Aste57867_19341</name>
    <name evidence="5" type="ORF">As57867_019277</name>
    <name evidence="6" type="ORF">ASTE57867_19341</name>
</gene>
<dbReference type="EMBL" id="CAADRA010006539">
    <property type="protein sequence ID" value="VFT96055.1"/>
    <property type="molecule type" value="Genomic_DNA"/>
</dbReference>
<keyword evidence="7" id="KW-1185">Reference proteome</keyword>
<evidence type="ECO:0000256" key="3">
    <source>
        <dbReference type="SAM" id="SignalP"/>
    </source>
</evidence>
<feature type="domain" description="Apple" evidence="4">
    <location>
        <begin position="104"/>
        <end position="178"/>
    </location>
</feature>
<reference evidence="5" key="2">
    <citation type="submission" date="2019-06" db="EMBL/GenBank/DDBJ databases">
        <title>Genomics analysis of Aphanomyces spp. identifies a new class of oomycete effector associated with host adaptation.</title>
        <authorList>
            <person name="Gaulin E."/>
        </authorList>
    </citation>
    <scope>NUCLEOTIDE SEQUENCE</scope>
    <source>
        <strain evidence="5">CBS 578.67</strain>
    </source>
</reference>
<dbReference type="GO" id="GO:0005576">
    <property type="term" value="C:extracellular region"/>
    <property type="evidence" value="ECO:0007669"/>
    <property type="project" value="InterPro"/>
</dbReference>
<proteinExistence type="predicted"/>
<dbReference type="Pfam" id="PF14295">
    <property type="entry name" value="PAN_4"/>
    <property type="match status" value="5"/>
</dbReference>
<protein>
    <submittedName>
        <fullName evidence="6">Aste57867_19341 protein</fullName>
    </submittedName>
</protein>
<dbReference type="PANTHER" id="PTHR33946:SF4">
    <property type="entry name" value="COAGULATION FACTOR XI"/>
    <property type="match status" value="1"/>
</dbReference>
<dbReference type="EMBL" id="VJMH01006518">
    <property type="protein sequence ID" value="KAF0689169.1"/>
    <property type="molecule type" value="Genomic_DNA"/>
</dbReference>
<dbReference type="PANTHER" id="PTHR33946">
    <property type="match status" value="1"/>
</dbReference>
<dbReference type="SUPFAM" id="SSF57414">
    <property type="entry name" value="Hairpin loop containing domain-like"/>
    <property type="match status" value="1"/>
</dbReference>
<dbReference type="Proteomes" id="UP000332933">
    <property type="component" value="Unassembled WGS sequence"/>
</dbReference>
<keyword evidence="2" id="KW-1015">Disulfide bond</keyword>
<dbReference type="InterPro" id="IPR003609">
    <property type="entry name" value="Pan_app"/>
</dbReference>
<dbReference type="OrthoDB" id="72083at2759"/>
<keyword evidence="3" id="KW-0732">Signal</keyword>
<reference evidence="6 7" key="1">
    <citation type="submission" date="2019-03" db="EMBL/GenBank/DDBJ databases">
        <authorList>
            <person name="Gaulin E."/>
            <person name="Dumas B."/>
        </authorList>
    </citation>
    <scope>NUCLEOTIDE SEQUENCE [LARGE SCALE GENOMIC DNA]</scope>
    <source>
        <strain evidence="6">CBS 568.67</strain>
    </source>
</reference>
<dbReference type="Gene3D" id="3.50.4.10">
    <property type="entry name" value="Hepatocyte Growth Factor"/>
    <property type="match status" value="4"/>
</dbReference>
<evidence type="ECO:0000256" key="2">
    <source>
        <dbReference type="ARBA" id="ARBA00023157"/>
    </source>
</evidence>
<dbReference type="InterPro" id="IPR000177">
    <property type="entry name" value="Apple"/>
</dbReference>
<evidence type="ECO:0000256" key="1">
    <source>
        <dbReference type="ARBA" id="ARBA00022737"/>
    </source>
</evidence>
<feature type="chain" id="PRO_5033437497" evidence="3">
    <location>
        <begin position="26"/>
        <end position="957"/>
    </location>
</feature>
<dbReference type="SMART" id="SM00223">
    <property type="entry name" value="APPLE"/>
    <property type="match status" value="4"/>
</dbReference>